<comment type="caution">
    <text evidence="3">The sequence shown here is derived from an EMBL/GenBank/DDBJ whole genome shotgun (WGS) entry which is preliminary data.</text>
</comment>
<evidence type="ECO:0000313" key="3">
    <source>
        <dbReference type="EMBL" id="CAF9903757.1"/>
    </source>
</evidence>
<proteinExistence type="predicted"/>
<feature type="compositionally biased region" description="Low complexity" evidence="1">
    <location>
        <begin position="45"/>
        <end position="59"/>
    </location>
</feature>
<name>A0A8H3HV76_9LECA</name>
<reference evidence="3" key="1">
    <citation type="submission" date="2021-03" db="EMBL/GenBank/DDBJ databases">
        <authorList>
            <person name="Tagirdzhanova G."/>
        </authorList>
    </citation>
    <scope>NUCLEOTIDE SEQUENCE</scope>
</reference>
<dbReference type="OrthoDB" id="4121208at2759"/>
<feature type="region of interest" description="Disordered" evidence="1">
    <location>
        <begin position="39"/>
        <end position="59"/>
    </location>
</feature>
<dbReference type="Proteomes" id="UP000664203">
    <property type="component" value="Unassembled WGS sequence"/>
</dbReference>
<feature type="signal peptide" evidence="2">
    <location>
        <begin position="1"/>
        <end position="23"/>
    </location>
</feature>
<feature type="chain" id="PRO_5034558481" evidence="2">
    <location>
        <begin position="24"/>
        <end position="383"/>
    </location>
</feature>
<protein>
    <submittedName>
        <fullName evidence="3">Uncharacterized protein</fullName>
    </submittedName>
</protein>
<dbReference type="AlphaFoldDB" id="A0A8H3HV76"/>
<accession>A0A8H3HV76</accession>
<organism evidence="3 4">
    <name type="scientific">Alectoria fallacina</name>
    <dbReference type="NCBI Taxonomy" id="1903189"/>
    <lineage>
        <taxon>Eukaryota</taxon>
        <taxon>Fungi</taxon>
        <taxon>Dikarya</taxon>
        <taxon>Ascomycota</taxon>
        <taxon>Pezizomycotina</taxon>
        <taxon>Lecanoromycetes</taxon>
        <taxon>OSLEUM clade</taxon>
        <taxon>Lecanoromycetidae</taxon>
        <taxon>Lecanorales</taxon>
        <taxon>Lecanorineae</taxon>
        <taxon>Parmeliaceae</taxon>
        <taxon>Alectoria</taxon>
    </lineage>
</organism>
<sequence>MAAAKSLLLFIALLPLQILTVAPRAQDHGYPDIHEQQVERRTVVPPSTSSHLSSTSSHLSSMSSHLSSATSLPSSIPILTIITIRATPIRITEQMQYVTSYSPIMTMCPLAGQALPLQSNVSASGLPSAWANDTNATLPWSGILPRNPGLADKPILPRETANVSTCSIFWEPIPTPICHTTLSPLAAPLILVTACHQSVTFSSQFGYGLASGTTSPNVETLTKYYVAPWSDLSAGSVPTKGVIAEICSGGRTDCATGKEKWDTHVSEYTQVTKKTVSVHTAVAGPVTVIIDPAIDPITIGSGSPSSVYFTAVIETTETSTTTAITKASISSDEAAATSGIATAESTSPYFADEVATVSSTTTSTATVVFASSTETLALPTSSD</sequence>
<evidence type="ECO:0000313" key="4">
    <source>
        <dbReference type="Proteomes" id="UP000664203"/>
    </source>
</evidence>
<gene>
    <name evidence="3" type="ORF">ALECFALPRED_002963</name>
</gene>
<evidence type="ECO:0000256" key="1">
    <source>
        <dbReference type="SAM" id="MobiDB-lite"/>
    </source>
</evidence>
<keyword evidence="2" id="KW-0732">Signal</keyword>
<evidence type="ECO:0000256" key="2">
    <source>
        <dbReference type="SAM" id="SignalP"/>
    </source>
</evidence>
<dbReference type="EMBL" id="CAJPDR010000002">
    <property type="protein sequence ID" value="CAF9903757.1"/>
    <property type="molecule type" value="Genomic_DNA"/>
</dbReference>
<keyword evidence="4" id="KW-1185">Reference proteome</keyword>